<comment type="caution">
    <text evidence="2">The sequence shown here is derived from an EMBL/GenBank/DDBJ whole genome shotgun (WGS) entry which is preliminary data.</text>
</comment>
<dbReference type="PANTHER" id="PTHR33266:SF1">
    <property type="entry name" value="F-BOX DOMAIN-CONTAINING PROTEIN"/>
    <property type="match status" value="1"/>
</dbReference>
<feature type="coiled-coil region" evidence="1">
    <location>
        <begin position="7"/>
        <end position="73"/>
    </location>
</feature>
<reference evidence="2" key="1">
    <citation type="submission" date="2022-08" db="EMBL/GenBank/DDBJ databases">
        <authorList>
            <person name="Kallberg Y."/>
            <person name="Tangrot J."/>
            <person name="Rosling A."/>
        </authorList>
    </citation>
    <scope>NUCLEOTIDE SEQUENCE</scope>
    <source>
        <strain evidence="2">Wild A</strain>
    </source>
</reference>
<dbReference type="OrthoDB" id="2397074at2759"/>
<dbReference type="Proteomes" id="UP001153678">
    <property type="component" value="Unassembled WGS sequence"/>
</dbReference>
<name>A0A9W4SZL0_9GLOM</name>
<accession>A0A9W4SZL0</accession>
<dbReference type="EMBL" id="CAMKVN010004461">
    <property type="protein sequence ID" value="CAI2187116.1"/>
    <property type="molecule type" value="Genomic_DNA"/>
</dbReference>
<gene>
    <name evidence="2" type="ORF">FWILDA_LOCUS12914</name>
</gene>
<sequence length="523" mass="60425">MTIEEIFKKAENMIEKADRELGEKEKVLKDLEDKISRREWENEEQMKIWVNLCIELRKDRNELNEKRDRWEVEVLEECKKRLREEKVKEFTFDTNGTVAVKAAFYQQEYIDRHGVLSSFFNHVNDALQKWDAIKYHSPLIALMQASTVGKSKMLWAAGEQVHMVYISLRQKESSVMKYLAKFEGSKKEWLDAHTGDKQKDVWDTIEKDMIYIQETIRKRNLSDEEGRVSVKMMIGEYWNSLITKLHNDQKLKEKSLELDENEKSERKVLLLFVLDEAKVLTEKNSNYNKTDFECLRHALAALPTYASGGRAFGIVTDTASKISNFAPVAHHDNSYRVQKTKMALYPPFYQIATLDTFMTEDTEPNTLNQIASPQYFFRYGRPLWGGLLKVKDSIIDKCILTPEGILEIAKSKLIGGLDLDDWILRKKEIEKLSVLESIAILGPRLCIDVVPQTELASELVASYMSLCYYISDTRESVMTYYPSDPVIAEASAHLMNSNNGINLQLLIGTLISALREGRDDGYY</sequence>
<keyword evidence="1" id="KW-0175">Coiled coil</keyword>
<dbReference type="AlphaFoldDB" id="A0A9W4SZL0"/>
<dbReference type="PANTHER" id="PTHR33266">
    <property type="entry name" value="CHROMOSOME 15, WHOLE GENOME SHOTGUN SEQUENCE"/>
    <property type="match status" value="1"/>
</dbReference>
<evidence type="ECO:0000256" key="1">
    <source>
        <dbReference type="SAM" id="Coils"/>
    </source>
</evidence>
<evidence type="ECO:0000313" key="2">
    <source>
        <dbReference type="EMBL" id="CAI2187116.1"/>
    </source>
</evidence>
<protein>
    <submittedName>
        <fullName evidence="2">7169_t:CDS:1</fullName>
    </submittedName>
</protein>
<organism evidence="2 3">
    <name type="scientific">Funneliformis geosporum</name>
    <dbReference type="NCBI Taxonomy" id="1117311"/>
    <lineage>
        <taxon>Eukaryota</taxon>
        <taxon>Fungi</taxon>
        <taxon>Fungi incertae sedis</taxon>
        <taxon>Mucoromycota</taxon>
        <taxon>Glomeromycotina</taxon>
        <taxon>Glomeromycetes</taxon>
        <taxon>Glomerales</taxon>
        <taxon>Glomeraceae</taxon>
        <taxon>Funneliformis</taxon>
    </lineage>
</organism>
<keyword evidence="3" id="KW-1185">Reference proteome</keyword>
<evidence type="ECO:0000313" key="3">
    <source>
        <dbReference type="Proteomes" id="UP001153678"/>
    </source>
</evidence>
<proteinExistence type="predicted"/>